<accession>A0A9W6B5U4</accession>
<dbReference type="RefSeq" id="WP_281754762.1">
    <property type="nucleotide sequence ID" value="NZ_BRVP01000014.1"/>
</dbReference>
<dbReference type="InterPro" id="IPR036721">
    <property type="entry name" value="RCK_C_sf"/>
</dbReference>
<protein>
    <submittedName>
        <fullName evidence="5">Potassium channel protein</fullName>
    </submittedName>
</protein>
<proteinExistence type="predicted"/>
<dbReference type="AlphaFoldDB" id="A0A9W6B5U4"/>
<comment type="caution">
    <text evidence="5">The sequence shown here is derived from an EMBL/GenBank/DDBJ whole genome shotgun (WGS) entry which is preliminary data.</text>
</comment>
<dbReference type="GO" id="GO:0006813">
    <property type="term" value="P:potassium ion transport"/>
    <property type="evidence" value="ECO:0007669"/>
    <property type="project" value="InterPro"/>
</dbReference>
<evidence type="ECO:0000259" key="3">
    <source>
        <dbReference type="Pfam" id="PF02254"/>
    </source>
</evidence>
<keyword evidence="5" id="KW-0407">Ion channel</keyword>
<dbReference type="PANTHER" id="PTHR43833">
    <property type="entry name" value="POTASSIUM CHANNEL PROTEIN 2-RELATED-RELATED"/>
    <property type="match status" value="1"/>
</dbReference>
<gene>
    <name evidence="5" type="ORF">NBRC110019_21210</name>
</gene>
<comment type="subcellular location">
    <subcellularLocation>
        <location evidence="1">Cell membrane</location>
        <topology evidence="1">Multi-pass membrane protein</topology>
    </subcellularLocation>
</comment>
<evidence type="ECO:0000313" key="6">
    <source>
        <dbReference type="Proteomes" id="UP001143545"/>
    </source>
</evidence>
<dbReference type="Gene3D" id="3.30.70.1450">
    <property type="entry name" value="Regulator of K+ conductance, C-terminal domain"/>
    <property type="match status" value="1"/>
</dbReference>
<dbReference type="InterPro" id="IPR050721">
    <property type="entry name" value="Trk_Ktr_HKT_K-transport"/>
</dbReference>
<keyword evidence="5" id="KW-0813">Transport</keyword>
<sequence length="341" mass="38387">MKKWNYFLLAVFIYLLAIYGIGVVESQSEASNIKGFTDALWYAIVTLTTVGYGDSYPVTPVGKVISLTLVIGSIGVLGYLIGEITNKFNLYMEKKKTGFWGTNFENHYVIIGYNDFGRQVASQIVATGHKLAFLVNSKEKLDLIKDVFHFDNCFAMFADYNNDEAYDKINLTKSKAVFLNFDEDTDTLVYVLNLKKKYPNVDVVVTCKNSELKETFVNAGIKYVVSQTTVASRLVASYIFEPEVASYTEDLITTSRTENDFDMQQYKINTSGMYFQKSFMDIFLGLKKEFNAIAIGIVSHGKVIKNPPSDFVLTENDYVILISNGVSKKHLEKAFGVKEGK</sequence>
<name>A0A9W6B5U4_9FLAO</name>
<dbReference type="Pfam" id="PF07885">
    <property type="entry name" value="Ion_trans_2"/>
    <property type="match status" value="1"/>
</dbReference>
<dbReference type="SUPFAM" id="SSF81324">
    <property type="entry name" value="Voltage-gated potassium channels"/>
    <property type="match status" value="1"/>
</dbReference>
<dbReference type="GO" id="GO:0034220">
    <property type="term" value="P:monoatomic ion transmembrane transport"/>
    <property type="evidence" value="ECO:0007669"/>
    <property type="project" value="UniProtKB-KW"/>
</dbReference>
<reference evidence="5" key="1">
    <citation type="submission" date="2022-07" db="EMBL/GenBank/DDBJ databases">
        <title>Taxonomy of Novel Oxalotrophic and Methylotrophic Bacteria.</title>
        <authorList>
            <person name="Sahin N."/>
            <person name="Tani A."/>
        </authorList>
    </citation>
    <scope>NUCLEOTIDE SEQUENCE</scope>
    <source>
        <strain evidence="5">AM327</strain>
    </source>
</reference>
<dbReference type="PANTHER" id="PTHR43833:SF9">
    <property type="entry name" value="POTASSIUM CHANNEL PROTEIN YUGO-RELATED"/>
    <property type="match status" value="1"/>
</dbReference>
<dbReference type="InterPro" id="IPR036291">
    <property type="entry name" value="NAD(P)-bd_dom_sf"/>
</dbReference>
<dbReference type="Proteomes" id="UP001143545">
    <property type="component" value="Unassembled WGS sequence"/>
</dbReference>
<dbReference type="SUPFAM" id="SSF116726">
    <property type="entry name" value="TrkA C-terminal domain-like"/>
    <property type="match status" value="1"/>
</dbReference>
<feature type="domain" description="Potassium channel" evidence="4">
    <location>
        <begin position="11"/>
        <end position="87"/>
    </location>
</feature>
<dbReference type="Gene3D" id="3.40.50.720">
    <property type="entry name" value="NAD(P)-binding Rossmann-like Domain"/>
    <property type="match status" value="1"/>
</dbReference>
<feature type="transmembrane region" description="Helical" evidence="2">
    <location>
        <begin position="6"/>
        <end position="24"/>
    </location>
</feature>
<dbReference type="Pfam" id="PF02254">
    <property type="entry name" value="TrkA_N"/>
    <property type="match status" value="1"/>
</dbReference>
<evidence type="ECO:0000256" key="1">
    <source>
        <dbReference type="ARBA" id="ARBA00004651"/>
    </source>
</evidence>
<keyword evidence="5" id="KW-0406">Ion transport</keyword>
<feature type="transmembrane region" description="Helical" evidence="2">
    <location>
        <begin position="36"/>
        <end position="52"/>
    </location>
</feature>
<keyword evidence="2" id="KW-0472">Membrane</keyword>
<evidence type="ECO:0000259" key="4">
    <source>
        <dbReference type="Pfam" id="PF07885"/>
    </source>
</evidence>
<dbReference type="GO" id="GO:0005886">
    <property type="term" value="C:plasma membrane"/>
    <property type="evidence" value="ECO:0007669"/>
    <property type="project" value="UniProtKB-SubCell"/>
</dbReference>
<evidence type="ECO:0000313" key="5">
    <source>
        <dbReference type="EMBL" id="GLB53081.1"/>
    </source>
</evidence>
<keyword evidence="6" id="KW-1185">Reference proteome</keyword>
<keyword evidence="2" id="KW-0812">Transmembrane</keyword>
<feature type="transmembrane region" description="Helical" evidence="2">
    <location>
        <begin position="64"/>
        <end position="82"/>
    </location>
</feature>
<feature type="domain" description="RCK N-terminal" evidence="3">
    <location>
        <begin position="108"/>
        <end position="226"/>
    </location>
</feature>
<dbReference type="Gene3D" id="1.10.287.70">
    <property type="match status" value="1"/>
</dbReference>
<organism evidence="5 6">
    <name type="scientific">Neptunitalea chrysea</name>
    <dbReference type="NCBI Taxonomy" id="1647581"/>
    <lineage>
        <taxon>Bacteria</taxon>
        <taxon>Pseudomonadati</taxon>
        <taxon>Bacteroidota</taxon>
        <taxon>Flavobacteriia</taxon>
        <taxon>Flavobacteriales</taxon>
        <taxon>Flavobacteriaceae</taxon>
        <taxon>Neptunitalea</taxon>
    </lineage>
</organism>
<dbReference type="EMBL" id="BRVP01000014">
    <property type="protein sequence ID" value="GLB53081.1"/>
    <property type="molecule type" value="Genomic_DNA"/>
</dbReference>
<keyword evidence="2" id="KW-1133">Transmembrane helix</keyword>
<dbReference type="SUPFAM" id="SSF51735">
    <property type="entry name" value="NAD(P)-binding Rossmann-fold domains"/>
    <property type="match status" value="1"/>
</dbReference>
<dbReference type="InterPro" id="IPR013099">
    <property type="entry name" value="K_chnl_dom"/>
</dbReference>
<dbReference type="PRINTS" id="PR00169">
    <property type="entry name" value="KCHANNEL"/>
</dbReference>
<evidence type="ECO:0000256" key="2">
    <source>
        <dbReference type="SAM" id="Phobius"/>
    </source>
</evidence>
<dbReference type="InterPro" id="IPR003148">
    <property type="entry name" value="RCK_N"/>
</dbReference>